<evidence type="ECO:0000259" key="1">
    <source>
        <dbReference type="Pfam" id="PF00535"/>
    </source>
</evidence>
<dbReference type="CDD" id="cd02511">
    <property type="entry name" value="Beta4Glucosyltransferase"/>
    <property type="match status" value="1"/>
</dbReference>
<organism evidence="2 3">
    <name type="scientific">Clostridium gasigenes</name>
    <dbReference type="NCBI Taxonomy" id="94869"/>
    <lineage>
        <taxon>Bacteria</taxon>
        <taxon>Bacillati</taxon>
        <taxon>Bacillota</taxon>
        <taxon>Clostridia</taxon>
        <taxon>Eubacteriales</taxon>
        <taxon>Clostridiaceae</taxon>
        <taxon>Clostridium</taxon>
    </lineage>
</organism>
<dbReference type="InterPro" id="IPR011990">
    <property type="entry name" value="TPR-like_helical_dom_sf"/>
</dbReference>
<evidence type="ECO:0000313" key="3">
    <source>
        <dbReference type="Proteomes" id="UP000585258"/>
    </source>
</evidence>
<feature type="domain" description="Glycosyltransferase 2-like" evidence="1">
    <location>
        <begin position="5"/>
        <end position="133"/>
    </location>
</feature>
<dbReference type="RefSeq" id="WP_185163896.1">
    <property type="nucleotide sequence ID" value="NZ_JACKWY010000003.1"/>
</dbReference>
<accession>A0A7X0SB36</accession>
<protein>
    <submittedName>
        <fullName evidence="2">Glycosyltransferase family 2 protein</fullName>
    </submittedName>
</protein>
<dbReference type="EMBL" id="JACKWY010000003">
    <property type="protein sequence ID" value="MBB6714250.1"/>
    <property type="molecule type" value="Genomic_DNA"/>
</dbReference>
<dbReference type="InterPro" id="IPR001173">
    <property type="entry name" value="Glyco_trans_2-like"/>
</dbReference>
<keyword evidence="2" id="KW-0808">Transferase</keyword>
<dbReference type="Pfam" id="PF00535">
    <property type="entry name" value="Glycos_transf_2"/>
    <property type="match status" value="1"/>
</dbReference>
<dbReference type="SUPFAM" id="SSF53448">
    <property type="entry name" value="Nucleotide-diphospho-sugar transferases"/>
    <property type="match status" value="1"/>
</dbReference>
<proteinExistence type="predicted"/>
<reference evidence="2 3" key="1">
    <citation type="submission" date="2020-08" db="EMBL/GenBank/DDBJ databases">
        <title>Clostridia isolated from Swiss meat.</title>
        <authorList>
            <person name="Wambui J."/>
            <person name="Stevens M.J.A."/>
            <person name="Stephan R."/>
        </authorList>
    </citation>
    <scope>NUCLEOTIDE SEQUENCE [LARGE SCALE GENOMIC DNA]</scope>
    <source>
        <strain evidence="2 3">CM001</strain>
    </source>
</reference>
<name>A0A7X0SB36_9CLOT</name>
<evidence type="ECO:0000313" key="2">
    <source>
        <dbReference type="EMBL" id="MBB6714250.1"/>
    </source>
</evidence>
<dbReference type="GO" id="GO:0016740">
    <property type="term" value="F:transferase activity"/>
    <property type="evidence" value="ECO:0007669"/>
    <property type="project" value="UniProtKB-KW"/>
</dbReference>
<sequence length="355" mass="40694">MISISLCIIVKDEETVLGRCLASVRDAVDEIIIIDTGCTDNSIAIAKAFGAEIHKFTWIDDFAKARNYAFSHATKDYILWLDADDYITRDTLANLIKLKETLANDVDSVTMHYILSQDSNGNTTNSLRRNRLVKRSNNFKWIGVIHEYLDVSGNIINSGLSVIHGKLKSSIGRNLKIYESLIAKGEILSTRDMFYYANELFDNNRIDESIVQYKAFLDTNLGWVEDNKNACSNLVDCFNYKNDTENVFKYIFKSFEYDVPRADFCCQLGFKFLSLEKFNQSIFWYELATTLKPDENNLGFTNHASSTWLPHLQLCVCYSRIGKLNIANDHNEEAGKYIPDSPKIIHNRNYLKDKI</sequence>
<dbReference type="InterPro" id="IPR029044">
    <property type="entry name" value="Nucleotide-diphossugar_trans"/>
</dbReference>
<dbReference type="Gene3D" id="1.25.40.10">
    <property type="entry name" value="Tetratricopeptide repeat domain"/>
    <property type="match status" value="1"/>
</dbReference>
<dbReference type="PANTHER" id="PTHR43630">
    <property type="entry name" value="POLY-BETA-1,6-N-ACETYL-D-GLUCOSAMINE SYNTHASE"/>
    <property type="match status" value="1"/>
</dbReference>
<dbReference type="Proteomes" id="UP000585258">
    <property type="component" value="Unassembled WGS sequence"/>
</dbReference>
<gene>
    <name evidence="2" type="ORF">H7E68_05840</name>
</gene>
<dbReference type="AlphaFoldDB" id="A0A7X0SB36"/>
<dbReference type="Gene3D" id="3.90.550.10">
    <property type="entry name" value="Spore Coat Polysaccharide Biosynthesis Protein SpsA, Chain A"/>
    <property type="match status" value="1"/>
</dbReference>
<dbReference type="SUPFAM" id="SSF48452">
    <property type="entry name" value="TPR-like"/>
    <property type="match status" value="1"/>
</dbReference>
<comment type="caution">
    <text evidence="2">The sequence shown here is derived from an EMBL/GenBank/DDBJ whole genome shotgun (WGS) entry which is preliminary data.</text>
</comment>
<dbReference type="PANTHER" id="PTHR43630:SF2">
    <property type="entry name" value="GLYCOSYLTRANSFERASE"/>
    <property type="match status" value="1"/>
</dbReference>